<gene>
    <name evidence="2" type="ORF">FIBSPDRAFT_664922</name>
</gene>
<dbReference type="PANTHER" id="PTHR19303">
    <property type="entry name" value="TRANSPOSON"/>
    <property type="match status" value="1"/>
</dbReference>
<dbReference type="InterPro" id="IPR004875">
    <property type="entry name" value="DDE_SF_endonuclease_dom"/>
</dbReference>
<evidence type="ECO:0000313" key="3">
    <source>
        <dbReference type="Proteomes" id="UP000076532"/>
    </source>
</evidence>
<organism evidence="2 3">
    <name type="scientific">Athelia psychrophila</name>
    <dbReference type="NCBI Taxonomy" id="1759441"/>
    <lineage>
        <taxon>Eukaryota</taxon>
        <taxon>Fungi</taxon>
        <taxon>Dikarya</taxon>
        <taxon>Basidiomycota</taxon>
        <taxon>Agaricomycotina</taxon>
        <taxon>Agaricomycetes</taxon>
        <taxon>Agaricomycetidae</taxon>
        <taxon>Atheliales</taxon>
        <taxon>Atheliaceae</taxon>
        <taxon>Athelia</taxon>
    </lineage>
</organism>
<feature type="non-terminal residue" evidence="2">
    <location>
        <position position="232"/>
    </location>
</feature>
<feature type="non-terminal residue" evidence="2">
    <location>
        <position position="1"/>
    </location>
</feature>
<dbReference type="Pfam" id="PF03184">
    <property type="entry name" value="DDE_1"/>
    <property type="match status" value="1"/>
</dbReference>
<sequence length="232" mass="25446">LYGMDESGFPPSNMGRERVIGRRGARSSYKQGGADRENVTAIVTICADGTALTPTIIFKGKNFMKNTCYSPNGWTDGELATEWIVRDFDRQTKEKAAGETRVLLLDGHSSHHTPALLQFARENNICILGYPPHCTHVLQGLDVVCFARMKEAWKDEITAHETRTGQPVKKADFAAVFGKAFLKAFTAETVSAAFRATGIYPYDPNVITEAQMQPSLATSTKASFPLPQSTPV</sequence>
<reference evidence="2 3" key="1">
    <citation type="journal article" date="2016" name="Mol. Biol. Evol.">
        <title>Comparative Genomics of Early-Diverging Mushroom-Forming Fungi Provides Insights into the Origins of Lignocellulose Decay Capabilities.</title>
        <authorList>
            <person name="Nagy L.G."/>
            <person name="Riley R."/>
            <person name="Tritt A."/>
            <person name="Adam C."/>
            <person name="Daum C."/>
            <person name="Floudas D."/>
            <person name="Sun H."/>
            <person name="Yadav J.S."/>
            <person name="Pangilinan J."/>
            <person name="Larsson K.H."/>
            <person name="Matsuura K."/>
            <person name="Barry K."/>
            <person name="Labutti K."/>
            <person name="Kuo R."/>
            <person name="Ohm R.A."/>
            <person name="Bhattacharya S.S."/>
            <person name="Shirouzu T."/>
            <person name="Yoshinaga Y."/>
            <person name="Martin F.M."/>
            <person name="Grigoriev I.V."/>
            <person name="Hibbett D.S."/>
        </authorList>
    </citation>
    <scope>NUCLEOTIDE SEQUENCE [LARGE SCALE GENOMIC DNA]</scope>
    <source>
        <strain evidence="2 3">CBS 109695</strain>
    </source>
</reference>
<dbReference type="GO" id="GO:0003677">
    <property type="term" value="F:DNA binding"/>
    <property type="evidence" value="ECO:0007669"/>
    <property type="project" value="TreeGrafter"/>
</dbReference>
<dbReference type="Gene3D" id="3.30.420.10">
    <property type="entry name" value="Ribonuclease H-like superfamily/Ribonuclease H"/>
    <property type="match status" value="1"/>
</dbReference>
<accession>A0A167W732</accession>
<dbReference type="GO" id="GO:0005634">
    <property type="term" value="C:nucleus"/>
    <property type="evidence" value="ECO:0007669"/>
    <property type="project" value="TreeGrafter"/>
</dbReference>
<evidence type="ECO:0000313" key="2">
    <source>
        <dbReference type="EMBL" id="KZP05769.1"/>
    </source>
</evidence>
<dbReference type="OrthoDB" id="2917041at2759"/>
<dbReference type="InterPro" id="IPR050863">
    <property type="entry name" value="CenT-Element_Derived"/>
</dbReference>
<name>A0A167W732_9AGAM</name>
<dbReference type="EMBL" id="KV417819">
    <property type="protein sequence ID" value="KZP05769.1"/>
    <property type="molecule type" value="Genomic_DNA"/>
</dbReference>
<keyword evidence="3" id="KW-1185">Reference proteome</keyword>
<proteinExistence type="predicted"/>
<feature type="domain" description="DDE-1" evidence="1">
    <location>
        <begin position="39"/>
        <end position="170"/>
    </location>
</feature>
<dbReference type="PANTHER" id="PTHR19303:SF74">
    <property type="entry name" value="POGO TRANSPOSABLE ELEMENT WITH KRAB DOMAIN"/>
    <property type="match status" value="1"/>
</dbReference>
<dbReference type="InterPro" id="IPR036397">
    <property type="entry name" value="RNaseH_sf"/>
</dbReference>
<evidence type="ECO:0000259" key="1">
    <source>
        <dbReference type="Pfam" id="PF03184"/>
    </source>
</evidence>
<protein>
    <submittedName>
        <fullName evidence="2">DDE-domain-containing protein</fullName>
    </submittedName>
</protein>
<dbReference type="AlphaFoldDB" id="A0A167W732"/>
<dbReference type="Proteomes" id="UP000076532">
    <property type="component" value="Unassembled WGS sequence"/>
</dbReference>
<dbReference type="STRING" id="436010.A0A167W732"/>